<dbReference type="AlphaFoldDB" id="A0A225UD59"/>
<feature type="region of interest" description="Disordered" evidence="1">
    <location>
        <begin position="1"/>
        <end position="27"/>
    </location>
</feature>
<evidence type="ECO:0000313" key="3">
    <source>
        <dbReference type="Proteomes" id="UP000198211"/>
    </source>
</evidence>
<protein>
    <submittedName>
        <fullName evidence="2">Uncharacterized protein</fullName>
    </submittedName>
</protein>
<dbReference type="Proteomes" id="UP000198211">
    <property type="component" value="Unassembled WGS sequence"/>
</dbReference>
<feature type="region of interest" description="Disordered" evidence="1">
    <location>
        <begin position="50"/>
        <end position="74"/>
    </location>
</feature>
<dbReference type="EMBL" id="NBNE01021408">
    <property type="protein sequence ID" value="OWY90972.1"/>
    <property type="molecule type" value="Genomic_DNA"/>
</dbReference>
<name>A0A225UD59_9STRA</name>
<feature type="compositionally biased region" description="Polar residues" evidence="1">
    <location>
        <begin position="17"/>
        <end position="27"/>
    </location>
</feature>
<gene>
    <name evidence="2" type="ORF">PHMEG_00040646</name>
</gene>
<evidence type="ECO:0000313" key="2">
    <source>
        <dbReference type="EMBL" id="OWY90972.1"/>
    </source>
</evidence>
<reference evidence="3" key="1">
    <citation type="submission" date="2017-03" db="EMBL/GenBank/DDBJ databases">
        <title>Phytopthora megakarya and P. palmivora, two closely related causual agents of cacao black pod achieved similar genome size and gene model numbers by different mechanisms.</title>
        <authorList>
            <person name="Ali S."/>
            <person name="Shao J."/>
            <person name="Larry D.J."/>
            <person name="Kronmiller B."/>
            <person name="Shen D."/>
            <person name="Strem M.D."/>
            <person name="Melnick R.L."/>
            <person name="Guiltinan M.J."/>
            <person name="Tyler B.M."/>
            <person name="Meinhardt L.W."/>
            <person name="Bailey B.A."/>
        </authorList>
    </citation>
    <scope>NUCLEOTIDE SEQUENCE [LARGE SCALE GENOMIC DNA]</scope>
    <source>
        <strain evidence="3">zdho120</strain>
    </source>
</reference>
<dbReference type="OrthoDB" id="113745at2759"/>
<evidence type="ECO:0000256" key="1">
    <source>
        <dbReference type="SAM" id="MobiDB-lite"/>
    </source>
</evidence>
<accession>A0A225UD59</accession>
<sequence length="74" mass="8076">MRDSMNKNVDNTKDSESSMLQSWHGSISSLVNSTRESTFHGFDAQQNHFTATKNAMAEHASNAADGVSNKTKVS</sequence>
<keyword evidence="3" id="KW-1185">Reference proteome</keyword>
<feature type="non-terminal residue" evidence="2">
    <location>
        <position position="1"/>
    </location>
</feature>
<organism evidence="2 3">
    <name type="scientific">Phytophthora megakarya</name>
    <dbReference type="NCBI Taxonomy" id="4795"/>
    <lineage>
        <taxon>Eukaryota</taxon>
        <taxon>Sar</taxon>
        <taxon>Stramenopiles</taxon>
        <taxon>Oomycota</taxon>
        <taxon>Peronosporomycetes</taxon>
        <taxon>Peronosporales</taxon>
        <taxon>Peronosporaceae</taxon>
        <taxon>Phytophthora</taxon>
    </lineage>
</organism>
<feature type="compositionally biased region" description="Basic and acidic residues" evidence="1">
    <location>
        <begin position="1"/>
        <end position="16"/>
    </location>
</feature>
<comment type="caution">
    <text evidence="2">The sequence shown here is derived from an EMBL/GenBank/DDBJ whole genome shotgun (WGS) entry which is preliminary data.</text>
</comment>
<proteinExistence type="predicted"/>